<evidence type="ECO:0000256" key="6">
    <source>
        <dbReference type="ARBA" id="ARBA00022552"/>
    </source>
</evidence>
<dbReference type="Pfam" id="PF20260">
    <property type="entry name" value="PUA_4"/>
    <property type="match status" value="1"/>
</dbReference>
<keyword evidence="8 12" id="KW-0808">Transferase</keyword>
<proteinExistence type="inferred from homology"/>
<comment type="function">
    <text evidence="10 12">Specifically methylates the N3 position of the uracil ring of uridine 1498 (m3U1498) in 16S rRNA. Acts on the fully assembled 30S ribosomal subunit.</text>
</comment>
<dbReference type="PATRIC" id="fig|1215343.11.peg.308"/>
<organism evidence="15 16">
    <name type="scientific">Liberibacter crescens (strain BT-1)</name>
    <dbReference type="NCBI Taxonomy" id="1215343"/>
    <lineage>
        <taxon>Bacteria</taxon>
        <taxon>Pseudomonadati</taxon>
        <taxon>Pseudomonadota</taxon>
        <taxon>Alphaproteobacteria</taxon>
        <taxon>Hyphomicrobiales</taxon>
        <taxon>Rhizobiaceae</taxon>
        <taxon>Liberibacter</taxon>
    </lineage>
</organism>
<dbReference type="NCBIfam" id="NF008696">
    <property type="entry name" value="PRK11713.3-5"/>
    <property type="match status" value="1"/>
</dbReference>
<comment type="catalytic activity">
    <reaction evidence="11 12">
        <text>uridine(1498) in 16S rRNA + S-adenosyl-L-methionine = N(3)-methyluridine(1498) in 16S rRNA + S-adenosyl-L-homocysteine + H(+)</text>
        <dbReference type="Rhea" id="RHEA:42920"/>
        <dbReference type="Rhea" id="RHEA-COMP:10283"/>
        <dbReference type="Rhea" id="RHEA-COMP:10284"/>
        <dbReference type="ChEBI" id="CHEBI:15378"/>
        <dbReference type="ChEBI" id="CHEBI:57856"/>
        <dbReference type="ChEBI" id="CHEBI:59789"/>
        <dbReference type="ChEBI" id="CHEBI:65315"/>
        <dbReference type="ChEBI" id="CHEBI:74502"/>
        <dbReference type="EC" id="2.1.1.193"/>
    </reaction>
</comment>
<evidence type="ECO:0000256" key="8">
    <source>
        <dbReference type="ARBA" id="ARBA00022679"/>
    </source>
</evidence>
<dbReference type="NCBIfam" id="TIGR00046">
    <property type="entry name" value="RsmE family RNA methyltransferase"/>
    <property type="match status" value="1"/>
</dbReference>
<comment type="similarity">
    <text evidence="2 12">Belongs to the RNA methyltransferase RsmE family.</text>
</comment>
<evidence type="ECO:0000259" key="13">
    <source>
        <dbReference type="Pfam" id="PF04452"/>
    </source>
</evidence>
<reference evidence="15 16" key="1">
    <citation type="journal article" date="2012" name="Stand. Genomic Sci.">
        <title>Complete genome sequence of Liberibacter crescens BT-1.</title>
        <authorList>
            <person name="Leonard M.T."/>
            <person name="Fagen J.R."/>
            <person name="Davis-Richardson A.G."/>
            <person name="Davis M.J."/>
            <person name="Triplett E.W."/>
        </authorList>
    </citation>
    <scope>NUCLEOTIDE SEQUENCE [LARGE SCALE GENOMIC DNA]</scope>
    <source>
        <strain evidence="15 16">BT-1</strain>
    </source>
</reference>
<dbReference type="GO" id="GO:0070042">
    <property type="term" value="F:rRNA (uridine-N3-)-methyltransferase activity"/>
    <property type="evidence" value="ECO:0007669"/>
    <property type="project" value="TreeGrafter"/>
</dbReference>
<evidence type="ECO:0000256" key="9">
    <source>
        <dbReference type="ARBA" id="ARBA00022691"/>
    </source>
</evidence>
<dbReference type="PANTHER" id="PTHR30027">
    <property type="entry name" value="RIBOSOMAL RNA SMALL SUBUNIT METHYLTRANSFERASE E"/>
    <property type="match status" value="1"/>
</dbReference>
<evidence type="ECO:0000313" key="16">
    <source>
        <dbReference type="Proteomes" id="UP000010799"/>
    </source>
</evidence>
<dbReference type="HOGENOM" id="CLU_067442_4_0_5"/>
<dbReference type="EMBL" id="CP003789">
    <property type="protein sequence ID" value="AGA64291.1"/>
    <property type="molecule type" value="Genomic_DNA"/>
</dbReference>
<evidence type="ECO:0000256" key="11">
    <source>
        <dbReference type="ARBA" id="ARBA00047944"/>
    </source>
</evidence>
<evidence type="ECO:0000256" key="2">
    <source>
        <dbReference type="ARBA" id="ARBA00005528"/>
    </source>
</evidence>
<name>L0EV67_LIBCB</name>
<dbReference type="Gene3D" id="2.40.240.20">
    <property type="entry name" value="Hypothetical PUA domain-like, domain 1"/>
    <property type="match status" value="1"/>
</dbReference>
<dbReference type="InterPro" id="IPR046887">
    <property type="entry name" value="RsmE_PUA-like"/>
</dbReference>
<dbReference type="Pfam" id="PF04452">
    <property type="entry name" value="Methyltrans_RNA"/>
    <property type="match status" value="1"/>
</dbReference>
<keyword evidence="16" id="KW-1185">Reference proteome</keyword>
<evidence type="ECO:0000313" key="15">
    <source>
        <dbReference type="EMBL" id="AGA64291.1"/>
    </source>
</evidence>
<protein>
    <recommendedName>
        <fullName evidence="4 12">Ribosomal RNA small subunit methyltransferase E</fullName>
        <ecNumber evidence="3 12">2.1.1.193</ecNumber>
    </recommendedName>
</protein>
<sequence length="249" mass="28448">MVQRSLLKRLFIEFPLQAGKQGAANEKQYHYIKHVLRMKEGEEILLFNGHDGEWIGNISYLSGKRLIFNIIKQIRQQKKSGNFEYLFSLLKVERLDYIIQKAVEMGFATIRPVITDHTQGKITNMNRLLDYAVGAAEQCGILSIPRIEKPIKLTTLLENWPPNKQIIFADERQKTRNPLETLTQLSTTSLAILIGPEGGFSIEERQRLQELPFVSAVSLGPRILRSDTAAVALMVLVQALYGDWRNNDR</sequence>
<dbReference type="Gene3D" id="3.40.1280.10">
    <property type="match status" value="1"/>
</dbReference>
<dbReference type="Proteomes" id="UP000010799">
    <property type="component" value="Chromosome"/>
</dbReference>
<comment type="subcellular location">
    <subcellularLocation>
        <location evidence="1 12">Cytoplasm</location>
    </subcellularLocation>
</comment>
<dbReference type="InterPro" id="IPR006700">
    <property type="entry name" value="RsmE"/>
</dbReference>
<evidence type="ECO:0000256" key="5">
    <source>
        <dbReference type="ARBA" id="ARBA00022490"/>
    </source>
</evidence>
<dbReference type="GO" id="GO:0005737">
    <property type="term" value="C:cytoplasm"/>
    <property type="evidence" value="ECO:0007669"/>
    <property type="project" value="UniProtKB-SubCell"/>
</dbReference>
<evidence type="ECO:0000256" key="10">
    <source>
        <dbReference type="ARBA" id="ARBA00025699"/>
    </source>
</evidence>
<dbReference type="SUPFAM" id="SSF75217">
    <property type="entry name" value="alpha/beta knot"/>
    <property type="match status" value="1"/>
</dbReference>
<keyword evidence="7 12" id="KW-0489">Methyltransferase</keyword>
<dbReference type="InterPro" id="IPR029026">
    <property type="entry name" value="tRNA_m1G_MTases_N"/>
</dbReference>
<accession>L0EV67</accession>
<dbReference type="KEGG" id="lcc:B488_02980"/>
<dbReference type="EC" id="2.1.1.193" evidence="3 12"/>
<evidence type="ECO:0000259" key="14">
    <source>
        <dbReference type="Pfam" id="PF20260"/>
    </source>
</evidence>
<dbReference type="SUPFAM" id="SSF88697">
    <property type="entry name" value="PUA domain-like"/>
    <property type="match status" value="1"/>
</dbReference>
<evidence type="ECO:0000256" key="3">
    <source>
        <dbReference type="ARBA" id="ARBA00012328"/>
    </source>
</evidence>
<dbReference type="CDD" id="cd18084">
    <property type="entry name" value="RsmE-like"/>
    <property type="match status" value="1"/>
</dbReference>
<dbReference type="InterPro" id="IPR029028">
    <property type="entry name" value="Alpha/beta_knot_MTases"/>
</dbReference>
<feature type="domain" description="Ribosomal RNA small subunit methyltransferase E PUA-like" evidence="14">
    <location>
        <begin position="25"/>
        <end position="70"/>
    </location>
</feature>
<evidence type="ECO:0000256" key="4">
    <source>
        <dbReference type="ARBA" id="ARBA00013673"/>
    </source>
</evidence>
<dbReference type="eggNOG" id="COG1385">
    <property type="taxonomic scope" value="Bacteria"/>
</dbReference>
<keyword evidence="6 12" id="KW-0698">rRNA processing</keyword>
<evidence type="ECO:0000256" key="1">
    <source>
        <dbReference type="ARBA" id="ARBA00004496"/>
    </source>
</evidence>
<evidence type="ECO:0000256" key="12">
    <source>
        <dbReference type="PIRNR" id="PIRNR015601"/>
    </source>
</evidence>
<keyword evidence="9 12" id="KW-0949">S-adenosyl-L-methionine</keyword>
<dbReference type="STRING" id="1215343.B488_02980"/>
<dbReference type="RefSeq" id="WP_015272718.1">
    <property type="nucleotide sequence ID" value="NC_019907.1"/>
</dbReference>
<gene>
    <name evidence="15" type="ordered locus">B488_02980</name>
</gene>
<keyword evidence="5 12" id="KW-0963">Cytoplasm</keyword>
<evidence type="ECO:0000256" key="7">
    <source>
        <dbReference type="ARBA" id="ARBA00022603"/>
    </source>
</evidence>
<dbReference type="AlphaFoldDB" id="L0EV67"/>
<dbReference type="PANTHER" id="PTHR30027:SF3">
    <property type="entry name" value="16S RRNA (URACIL(1498)-N(3))-METHYLTRANSFERASE"/>
    <property type="match status" value="1"/>
</dbReference>
<feature type="domain" description="Ribosomal RNA small subunit methyltransferase E methyltransferase" evidence="13">
    <location>
        <begin position="83"/>
        <end position="238"/>
    </location>
</feature>
<dbReference type="PIRSF" id="PIRSF015601">
    <property type="entry name" value="MTase_slr0722"/>
    <property type="match status" value="1"/>
</dbReference>
<dbReference type="GO" id="GO:0070475">
    <property type="term" value="P:rRNA base methylation"/>
    <property type="evidence" value="ECO:0007669"/>
    <property type="project" value="TreeGrafter"/>
</dbReference>
<dbReference type="InterPro" id="IPR046886">
    <property type="entry name" value="RsmE_MTase_dom"/>
</dbReference>
<dbReference type="InterPro" id="IPR015947">
    <property type="entry name" value="PUA-like_sf"/>
</dbReference>